<protein>
    <submittedName>
        <fullName evidence="2">Unnamed protein product</fullName>
    </submittedName>
</protein>
<name>A0A9W6YKI7_9STRA</name>
<feature type="chain" id="PRO_5040725439" evidence="1">
    <location>
        <begin position="27"/>
        <end position="151"/>
    </location>
</feature>
<dbReference type="OrthoDB" id="106209at2759"/>
<evidence type="ECO:0000256" key="1">
    <source>
        <dbReference type="SAM" id="SignalP"/>
    </source>
</evidence>
<dbReference type="Proteomes" id="UP001165083">
    <property type="component" value="Unassembled WGS sequence"/>
</dbReference>
<sequence length="151" mass="16556">MAVECQKTFLRVTILIAGIAVALCSAESDDSLPNWVSPINASESACYRKTYLSSKTCATGYESDGIATCWAQCPLNYPVECGMECIPQSSDCSSQIMSKVKSLCTATCTKEISLLLKLTAFVRLTDNLNATFERRSLKLLGHVEQAPKFYF</sequence>
<dbReference type="EMBL" id="BSXW01012492">
    <property type="protein sequence ID" value="GMF65663.1"/>
    <property type="molecule type" value="Genomic_DNA"/>
</dbReference>
<accession>A0A9W6YKI7</accession>
<evidence type="ECO:0000313" key="2">
    <source>
        <dbReference type="EMBL" id="GMF65663.1"/>
    </source>
</evidence>
<keyword evidence="1" id="KW-0732">Signal</keyword>
<organism evidence="2 3">
    <name type="scientific">Phytophthora lilii</name>
    <dbReference type="NCBI Taxonomy" id="2077276"/>
    <lineage>
        <taxon>Eukaryota</taxon>
        <taxon>Sar</taxon>
        <taxon>Stramenopiles</taxon>
        <taxon>Oomycota</taxon>
        <taxon>Peronosporomycetes</taxon>
        <taxon>Peronosporales</taxon>
        <taxon>Peronosporaceae</taxon>
        <taxon>Phytophthora</taxon>
    </lineage>
</organism>
<evidence type="ECO:0000313" key="3">
    <source>
        <dbReference type="Proteomes" id="UP001165083"/>
    </source>
</evidence>
<reference evidence="2" key="1">
    <citation type="submission" date="2023-04" db="EMBL/GenBank/DDBJ databases">
        <title>Phytophthora lilii NBRC 32176.</title>
        <authorList>
            <person name="Ichikawa N."/>
            <person name="Sato H."/>
            <person name="Tonouchi N."/>
        </authorList>
    </citation>
    <scope>NUCLEOTIDE SEQUENCE</scope>
    <source>
        <strain evidence="2">NBRC 32176</strain>
    </source>
</reference>
<dbReference type="AlphaFoldDB" id="A0A9W6YKI7"/>
<comment type="caution">
    <text evidence="2">The sequence shown here is derived from an EMBL/GenBank/DDBJ whole genome shotgun (WGS) entry which is preliminary data.</text>
</comment>
<proteinExistence type="predicted"/>
<keyword evidence="3" id="KW-1185">Reference proteome</keyword>
<gene>
    <name evidence="2" type="ORF">Plil01_001828900</name>
</gene>
<feature type="signal peptide" evidence="1">
    <location>
        <begin position="1"/>
        <end position="26"/>
    </location>
</feature>